<accession>A0A2G8KLT5</accession>
<proteinExistence type="predicted"/>
<dbReference type="InterPro" id="IPR029034">
    <property type="entry name" value="Cystine-knot_cytokine"/>
</dbReference>
<gene>
    <name evidence="1" type="ORF">BSL78_14149</name>
</gene>
<dbReference type="SUPFAM" id="SSF57501">
    <property type="entry name" value="Cystine-knot cytokines"/>
    <property type="match status" value="1"/>
</dbReference>
<keyword evidence="2" id="KW-1185">Reference proteome</keyword>
<organism evidence="1 2">
    <name type="scientific">Stichopus japonicus</name>
    <name type="common">Sea cucumber</name>
    <dbReference type="NCBI Taxonomy" id="307972"/>
    <lineage>
        <taxon>Eukaryota</taxon>
        <taxon>Metazoa</taxon>
        <taxon>Echinodermata</taxon>
        <taxon>Eleutherozoa</taxon>
        <taxon>Echinozoa</taxon>
        <taxon>Holothuroidea</taxon>
        <taxon>Aspidochirotacea</taxon>
        <taxon>Aspidochirotida</taxon>
        <taxon>Stichopodidae</taxon>
        <taxon>Apostichopus</taxon>
    </lineage>
</organism>
<dbReference type="EMBL" id="MRZV01000489">
    <property type="protein sequence ID" value="PIK48971.1"/>
    <property type="molecule type" value="Genomic_DNA"/>
</dbReference>
<dbReference type="Proteomes" id="UP000230750">
    <property type="component" value="Unassembled WGS sequence"/>
</dbReference>
<dbReference type="OrthoDB" id="10176605at2759"/>
<name>A0A2G8KLT5_STIJA</name>
<evidence type="ECO:0000313" key="2">
    <source>
        <dbReference type="Proteomes" id="UP000230750"/>
    </source>
</evidence>
<dbReference type="AlphaFoldDB" id="A0A2G8KLT5"/>
<sequence length="141" mass="15182">MRETPQQIALIQDKYGAFFKPTPPAAVPSSYVYGGTVHGGLTVGRRRRQAEPYVCPSTGVYSDINFCISAAGDVLQMVQLADAFQWVLTETCQDPTANGVPNTICVDRIRNIPAVVVNVDNGDSVAVEMIQVSCCAARETT</sequence>
<protein>
    <submittedName>
        <fullName evidence="1">Uncharacterized protein</fullName>
    </submittedName>
</protein>
<reference evidence="1 2" key="1">
    <citation type="journal article" date="2017" name="PLoS Biol.">
        <title>The sea cucumber genome provides insights into morphological evolution and visceral regeneration.</title>
        <authorList>
            <person name="Zhang X."/>
            <person name="Sun L."/>
            <person name="Yuan J."/>
            <person name="Sun Y."/>
            <person name="Gao Y."/>
            <person name="Zhang L."/>
            <person name="Li S."/>
            <person name="Dai H."/>
            <person name="Hamel J.F."/>
            <person name="Liu C."/>
            <person name="Yu Y."/>
            <person name="Liu S."/>
            <person name="Lin W."/>
            <person name="Guo K."/>
            <person name="Jin S."/>
            <person name="Xu P."/>
            <person name="Storey K.B."/>
            <person name="Huan P."/>
            <person name="Zhang T."/>
            <person name="Zhou Y."/>
            <person name="Zhang J."/>
            <person name="Lin C."/>
            <person name="Li X."/>
            <person name="Xing L."/>
            <person name="Huo D."/>
            <person name="Sun M."/>
            <person name="Wang L."/>
            <person name="Mercier A."/>
            <person name="Li F."/>
            <person name="Yang H."/>
            <person name="Xiang J."/>
        </authorList>
    </citation>
    <scope>NUCLEOTIDE SEQUENCE [LARGE SCALE GENOMIC DNA]</scope>
    <source>
        <strain evidence="1">Shaxun</strain>
        <tissue evidence="1">Muscle</tissue>
    </source>
</reference>
<evidence type="ECO:0000313" key="1">
    <source>
        <dbReference type="EMBL" id="PIK48971.1"/>
    </source>
</evidence>
<comment type="caution">
    <text evidence="1">The sequence shown here is derived from an EMBL/GenBank/DDBJ whole genome shotgun (WGS) entry which is preliminary data.</text>
</comment>